<protein>
    <submittedName>
        <fullName evidence="2">Uncharacterized protein</fullName>
    </submittedName>
</protein>
<proteinExistence type="predicted"/>
<keyword evidence="1" id="KW-0812">Transmembrane</keyword>
<dbReference type="AlphaFoldDB" id="A0A1F4VR30"/>
<dbReference type="STRING" id="1802627.A3A70_01700"/>
<comment type="caution">
    <text evidence="2">The sequence shown here is derived from an EMBL/GenBank/DDBJ whole genome shotgun (WGS) entry which is preliminary data.</text>
</comment>
<evidence type="ECO:0000313" key="2">
    <source>
        <dbReference type="EMBL" id="OGC59654.1"/>
    </source>
</evidence>
<organism evidence="2 3">
    <name type="scientific">candidate division WWE3 bacterium RIFCSPLOWO2_01_FULL_42_11</name>
    <dbReference type="NCBI Taxonomy" id="1802627"/>
    <lineage>
        <taxon>Bacteria</taxon>
        <taxon>Katanobacteria</taxon>
    </lineage>
</organism>
<accession>A0A1F4VR30</accession>
<feature type="transmembrane region" description="Helical" evidence="1">
    <location>
        <begin position="14"/>
        <end position="35"/>
    </location>
</feature>
<dbReference type="Proteomes" id="UP000178964">
    <property type="component" value="Unassembled WGS sequence"/>
</dbReference>
<name>A0A1F4VR30_UNCKA</name>
<dbReference type="EMBL" id="MEVK01000011">
    <property type="protein sequence ID" value="OGC59654.1"/>
    <property type="molecule type" value="Genomic_DNA"/>
</dbReference>
<evidence type="ECO:0000313" key="3">
    <source>
        <dbReference type="Proteomes" id="UP000178964"/>
    </source>
</evidence>
<keyword evidence="1" id="KW-0472">Membrane</keyword>
<keyword evidence="1" id="KW-1133">Transmembrane helix</keyword>
<sequence length="195" mass="21036">MIKNDSGQMLIETILTLGLVVVVSFALIGLGLVGLRNAKLASDRLNANKAERDGLERIRALRDTPTGWTAITALPVNQRLCFDSDLNFSMTNDCTEVDGSIRDAAKVNGVYERSFKLTYVNRATNAEFGTCPTGCAACGPIVASGGKIDSCTRKVTMQVAWPGTNINCNSDPILGTTQSRNCVTTTSIITNWRRD</sequence>
<evidence type="ECO:0000256" key="1">
    <source>
        <dbReference type="SAM" id="Phobius"/>
    </source>
</evidence>
<gene>
    <name evidence="2" type="ORF">A3A70_01700</name>
</gene>
<reference evidence="2 3" key="1">
    <citation type="journal article" date="2016" name="Nat. Commun.">
        <title>Thousands of microbial genomes shed light on interconnected biogeochemical processes in an aquifer system.</title>
        <authorList>
            <person name="Anantharaman K."/>
            <person name="Brown C.T."/>
            <person name="Hug L.A."/>
            <person name="Sharon I."/>
            <person name="Castelle C.J."/>
            <person name="Probst A.J."/>
            <person name="Thomas B.C."/>
            <person name="Singh A."/>
            <person name="Wilkins M.J."/>
            <person name="Karaoz U."/>
            <person name="Brodie E.L."/>
            <person name="Williams K.H."/>
            <person name="Hubbard S.S."/>
            <person name="Banfield J.F."/>
        </authorList>
    </citation>
    <scope>NUCLEOTIDE SEQUENCE [LARGE SCALE GENOMIC DNA]</scope>
</reference>